<comment type="subcellular location">
    <subcellularLocation>
        <location evidence="1">Membrane</location>
        <topology evidence="1">Multi-pass membrane protein</topology>
    </subcellularLocation>
</comment>
<evidence type="ECO:0000256" key="17">
    <source>
        <dbReference type="SAM" id="SignalP"/>
    </source>
</evidence>
<protein>
    <recommendedName>
        <fullName evidence="15">Glutamate receptor</fullName>
    </recommendedName>
</protein>
<keyword evidence="11" id="KW-0325">Glycoprotein</keyword>
<dbReference type="InterPro" id="IPR044440">
    <property type="entry name" value="GABAb_receptor_plant_PBP1"/>
</dbReference>
<dbReference type="SMART" id="SM00079">
    <property type="entry name" value="PBPe"/>
    <property type="match status" value="1"/>
</dbReference>
<keyword evidence="10 15" id="KW-0675">Receptor</keyword>
<evidence type="ECO:0000256" key="8">
    <source>
        <dbReference type="ARBA" id="ARBA00023065"/>
    </source>
</evidence>
<name>A0AB32W0J3_THECC</name>
<dbReference type="Gene3D" id="1.10.287.70">
    <property type="match status" value="1"/>
</dbReference>
<dbReference type="RefSeq" id="XP_017972937.1">
    <property type="nucleotide sequence ID" value="XM_018117448.1"/>
</dbReference>
<evidence type="ECO:0000256" key="14">
    <source>
        <dbReference type="ARBA" id="ARBA00049638"/>
    </source>
</evidence>
<comment type="function">
    <text evidence="14">Glutamate-gated receptor that probably acts as a non-selective cation channel. May be involved in light-signal transduction and calcium homeostasis via the regulation of calcium influx into cells.</text>
</comment>
<feature type="transmembrane region" description="Helical" evidence="16">
    <location>
        <begin position="595"/>
        <end position="613"/>
    </location>
</feature>
<dbReference type="FunFam" id="3.40.190.10:FF:000103">
    <property type="entry name" value="Glutamate receptor"/>
    <property type="match status" value="1"/>
</dbReference>
<evidence type="ECO:0000313" key="19">
    <source>
        <dbReference type="Proteomes" id="UP000694886"/>
    </source>
</evidence>
<gene>
    <name evidence="20" type="primary">LOC18612605</name>
</gene>
<feature type="chain" id="PRO_5044343838" description="Glutamate receptor" evidence="17">
    <location>
        <begin position="28"/>
        <end position="859"/>
    </location>
</feature>
<keyword evidence="12 15" id="KW-1071">Ligand-gated ion channel</keyword>
<dbReference type="InterPro" id="IPR017103">
    <property type="entry name" value="Iontropic_Glu_rcpt_pln"/>
</dbReference>
<dbReference type="GO" id="GO:0015276">
    <property type="term" value="F:ligand-gated monoatomic ion channel activity"/>
    <property type="evidence" value="ECO:0007669"/>
    <property type="project" value="InterPro"/>
</dbReference>
<reference evidence="20" key="2">
    <citation type="submission" date="2025-08" db="UniProtKB">
        <authorList>
            <consortium name="RefSeq"/>
        </authorList>
    </citation>
    <scope>IDENTIFICATION</scope>
</reference>
<dbReference type="Proteomes" id="UP000694886">
    <property type="component" value="Chromosome 1"/>
</dbReference>
<reference evidence="19" key="1">
    <citation type="journal article" date="1997" name="Nucleic Acids Res.">
        <title>tRNAscan-SE: a program for improved detection of transfer RNA genes in genomic sequence.</title>
        <authorList>
            <person name="Lowe T.M."/>
            <person name="Eddy S.R."/>
        </authorList>
    </citation>
    <scope>NUCLEOTIDE SEQUENCE [LARGE SCALE GENOMIC DNA]</scope>
    <source>
        <strain evidence="19">r\B97-61/B2</strain>
    </source>
</reference>
<evidence type="ECO:0000256" key="11">
    <source>
        <dbReference type="ARBA" id="ARBA00023180"/>
    </source>
</evidence>
<dbReference type="InterPro" id="IPR015683">
    <property type="entry name" value="Ionotropic_Glu_rcpt"/>
</dbReference>
<dbReference type="SUPFAM" id="SSF53850">
    <property type="entry name" value="Periplasmic binding protein-like II"/>
    <property type="match status" value="1"/>
</dbReference>
<keyword evidence="9 15" id="KW-0472">Membrane</keyword>
<dbReference type="Gramene" id="Tc01v2_t017430.1">
    <property type="protein sequence ID" value="Tc01v2_p017430.1"/>
    <property type="gene ID" value="Tc01v2_g017430"/>
</dbReference>
<keyword evidence="13 15" id="KW-0407">Ion channel</keyword>
<dbReference type="Gene3D" id="3.40.190.10">
    <property type="entry name" value="Periplasmic binding protein-like II"/>
    <property type="match status" value="2"/>
</dbReference>
<feature type="signal peptide" evidence="17">
    <location>
        <begin position="1"/>
        <end position="27"/>
    </location>
</feature>
<comment type="function">
    <text evidence="15">Glutamate-gated receptor that probably acts as non-selective cation channel.</text>
</comment>
<evidence type="ECO:0000256" key="5">
    <source>
        <dbReference type="ARBA" id="ARBA00022692"/>
    </source>
</evidence>
<dbReference type="Gene3D" id="3.40.50.2300">
    <property type="match status" value="2"/>
</dbReference>
<dbReference type="PIRSF" id="PIRSF037090">
    <property type="entry name" value="Iontro_Glu-like_rcpt_pln"/>
    <property type="match status" value="1"/>
</dbReference>
<keyword evidence="8 15" id="KW-0406">Ion transport</keyword>
<evidence type="ECO:0000256" key="10">
    <source>
        <dbReference type="ARBA" id="ARBA00023170"/>
    </source>
</evidence>
<evidence type="ECO:0000256" key="13">
    <source>
        <dbReference type="ARBA" id="ARBA00023303"/>
    </source>
</evidence>
<evidence type="ECO:0000256" key="1">
    <source>
        <dbReference type="ARBA" id="ARBA00004141"/>
    </source>
</evidence>
<keyword evidence="7 16" id="KW-1133">Transmembrane helix</keyword>
<dbReference type="CDD" id="cd19990">
    <property type="entry name" value="PBP1_GABAb_receptor_plant"/>
    <property type="match status" value="1"/>
</dbReference>
<sequence>MEMKRKNRILLLFVIINLTSCLGKLSGKPVLTNKTENEMVNEVHVGVILDMGSLEGKILQRCISMAISDFYSVHDHYKTRLVLHTRDSKGETLNALSAPVNLLEHNKVGAILGAQTSTEAKVLAELGNKNKVPVVSFHPPNSPSSINYPYFVEIAQDESSQVKSIASVVEAFKWRNVILVYEDNYDWKDLTPYIVDYLQDKEVHIVRKTAIAMAYEDDQIIEKLHELMALQTSVFVVHMSHSLVTRLFLNAKKIGMISEGYAWILTANSMNLLHFKDLSVLESMQGVVGFKYYVPGSEKLQNFTSRWRRTFFAEEPKMEAIESSVLAMRAYDVAWCLAKAAERAWNKIPLIRSPTQLNLRDLHSMRTSVQGSKFLKEILHSKFKGLSGEFQFSKGKLVSNTLEIVNVIGRVRRRVGYWISDGKITKRLHSSNDRRYLLSSSSEHHFEPIIWPGGSASIPRGWTGSRKKLKIGVLQNAGFPELVKVHLDPQTNMTTATGFCIDVFKAALEALEYEVEYEFIPFMKDSEEVAGAYNDIIYQVYLQKYDAAVGDITITPNRSLYVDFTLPYTDLGVGMIAPKDNKNIWIFLRPLTADLWLSIAGLFISIGFVVWLIERPINKEFQGPMSHQIGMIFWFSFSTLVFAHREKLLSNLSRFVVSVWVFVVLILTSSYTATLTSMMTVKQIRLKSEKNYIGYQNNSIIHGVVSNQNFDNYSRHLFSSPKAYADALSKGSKSGGVSAIIDEIPYLKIFLAKFSKDFSLIGSMTTTSGFGFAFPQGSQLARDISTEIVKMRQEGKLIMMEDAWFTSQATFTWEDSSDSVSPLTIDSFRGLFLISGTCSGLALFMFLVFVLYKKWPTVC</sequence>
<dbReference type="InterPro" id="IPR001320">
    <property type="entry name" value="Iontro_rcpt_C"/>
</dbReference>
<feature type="transmembrane region" description="Helical" evidence="16">
    <location>
        <begin position="655"/>
        <end position="681"/>
    </location>
</feature>
<evidence type="ECO:0000256" key="7">
    <source>
        <dbReference type="ARBA" id="ARBA00022989"/>
    </source>
</evidence>
<comment type="similarity">
    <text evidence="2 15">Belongs to the glutamate-gated ion channel (TC 1.A.10.1) family.</text>
</comment>
<feature type="domain" description="Ionotropic glutamate receptor C-terminal" evidence="18">
    <location>
        <begin position="468"/>
        <end position="807"/>
    </location>
</feature>
<keyword evidence="6 17" id="KW-0732">Signal</keyword>
<evidence type="ECO:0000256" key="16">
    <source>
        <dbReference type="SAM" id="Phobius"/>
    </source>
</evidence>
<proteinExistence type="inferred from homology"/>
<dbReference type="FunFam" id="3.40.50.2300:FF:000188">
    <property type="entry name" value="Glutamate receptor"/>
    <property type="match status" value="1"/>
</dbReference>
<evidence type="ECO:0000313" key="20">
    <source>
        <dbReference type="RefSeq" id="XP_017972937.1"/>
    </source>
</evidence>
<evidence type="ECO:0000256" key="12">
    <source>
        <dbReference type="ARBA" id="ARBA00023286"/>
    </source>
</evidence>
<dbReference type="CDD" id="cd13686">
    <property type="entry name" value="GluR_Plant"/>
    <property type="match status" value="1"/>
</dbReference>
<dbReference type="PANTHER" id="PTHR34836">
    <property type="entry name" value="OS06G0188250 PROTEIN"/>
    <property type="match status" value="1"/>
</dbReference>
<dbReference type="FunFam" id="1.10.287.70:FF:000037">
    <property type="entry name" value="Glutamate receptor"/>
    <property type="match status" value="1"/>
</dbReference>
<comment type="subunit">
    <text evidence="3">May form heteromers.</text>
</comment>
<dbReference type="KEGG" id="tcc:18612605"/>
<organism evidence="19 20">
    <name type="scientific">Theobroma cacao</name>
    <name type="common">Cacao</name>
    <name type="synonym">Cocoa</name>
    <dbReference type="NCBI Taxonomy" id="3641"/>
    <lineage>
        <taxon>Eukaryota</taxon>
        <taxon>Viridiplantae</taxon>
        <taxon>Streptophyta</taxon>
        <taxon>Embryophyta</taxon>
        <taxon>Tracheophyta</taxon>
        <taxon>Spermatophyta</taxon>
        <taxon>Magnoliopsida</taxon>
        <taxon>eudicotyledons</taxon>
        <taxon>Gunneridae</taxon>
        <taxon>Pentapetalae</taxon>
        <taxon>rosids</taxon>
        <taxon>malvids</taxon>
        <taxon>Malvales</taxon>
        <taxon>Malvaceae</taxon>
        <taxon>Byttnerioideae</taxon>
        <taxon>Theobroma</taxon>
    </lineage>
</organism>
<feature type="transmembrane region" description="Helical" evidence="16">
    <location>
        <begin position="831"/>
        <end position="852"/>
    </location>
</feature>
<evidence type="ECO:0000256" key="9">
    <source>
        <dbReference type="ARBA" id="ARBA00023136"/>
    </source>
</evidence>
<evidence type="ECO:0000256" key="2">
    <source>
        <dbReference type="ARBA" id="ARBA00008685"/>
    </source>
</evidence>
<feature type="transmembrane region" description="Helical" evidence="16">
    <location>
        <begin position="625"/>
        <end position="643"/>
    </location>
</feature>
<evidence type="ECO:0000259" key="18">
    <source>
        <dbReference type="SMART" id="SM00079"/>
    </source>
</evidence>
<keyword evidence="4 15" id="KW-0813">Transport</keyword>
<dbReference type="InterPro" id="IPR028082">
    <property type="entry name" value="Peripla_BP_I"/>
</dbReference>
<dbReference type="Pfam" id="PF00060">
    <property type="entry name" value="Lig_chan"/>
    <property type="match status" value="1"/>
</dbReference>
<keyword evidence="5 16" id="KW-0812">Transmembrane</keyword>
<evidence type="ECO:0000256" key="4">
    <source>
        <dbReference type="ARBA" id="ARBA00022448"/>
    </source>
</evidence>
<dbReference type="SUPFAM" id="SSF53822">
    <property type="entry name" value="Periplasmic binding protein-like I"/>
    <property type="match status" value="1"/>
</dbReference>
<accession>A0AB32W0J3</accession>
<dbReference type="InterPro" id="IPR001828">
    <property type="entry name" value="ANF_lig-bd_rcpt"/>
</dbReference>
<evidence type="ECO:0000256" key="3">
    <source>
        <dbReference type="ARBA" id="ARBA00011095"/>
    </source>
</evidence>
<dbReference type="InterPro" id="IPR019594">
    <property type="entry name" value="Glu/Gly-bd"/>
</dbReference>
<evidence type="ECO:0000256" key="6">
    <source>
        <dbReference type="ARBA" id="ARBA00022729"/>
    </source>
</evidence>
<evidence type="ECO:0000256" key="15">
    <source>
        <dbReference type="PIRNR" id="PIRNR037090"/>
    </source>
</evidence>
<dbReference type="GO" id="GO:0016020">
    <property type="term" value="C:membrane"/>
    <property type="evidence" value="ECO:0007669"/>
    <property type="project" value="UniProtKB-SubCell"/>
</dbReference>
<dbReference type="PANTHER" id="PTHR34836:SF6">
    <property type="entry name" value="PERIPLASMIC BINDING PROTEIN-LIKE I"/>
    <property type="match status" value="1"/>
</dbReference>
<dbReference type="Pfam" id="PF10613">
    <property type="entry name" value="Lig_chan-Glu_bd"/>
    <property type="match status" value="1"/>
</dbReference>
<dbReference type="GeneID" id="18612605"/>
<dbReference type="Pfam" id="PF01094">
    <property type="entry name" value="ANF_receptor"/>
    <property type="match status" value="1"/>
</dbReference>
<dbReference type="AlphaFoldDB" id="A0AB32W0J3"/>